<protein>
    <submittedName>
        <fullName evidence="7">Iron uptake transporter permease EfeU</fullName>
    </submittedName>
</protein>
<comment type="subcellular location">
    <subcellularLocation>
        <location evidence="1">Membrane</location>
        <topology evidence="1">Multi-pass membrane protein</topology>
    </subcellularLocation>
</comment>
<keyword evidence="5 6" id="KW-0472">Membrane</keyword>
<evidence type="ECO:0000313" key="8">
    <source>
        <dbReference type="Proteomes" id="UP001597419"/>
    </source>
</evidence>
<feature type="transmembrane region" description="Helical" evidence="6">
    <location>
        <begin position="6"/>
        <end position="26"/>
    </location>
</feature>
<evidence type="ECO:0000256" key="1">
    <source>
        <dbReference type="ARBA" id="ARBA00004141"/>
    </source>
</evidence>
<feature type="transmembrane region" description="Helical" evidence="6">
    <location>
        <begin position="71"/>
        <end position="91"/>
    </location>
</feature>
<evidence type="ECO:0000256" key="6">
    <source>
        <dbReference type="SAM" id="Phobius"/>
    </source>
</evidence>
<feature type="transmembrane region" description="Helical" evidence="6">
    <location>
        <begin position="180"/>
        <end position="200"/>
    </location>
</feature>
<sequence length="283" mass="30009">MLFSSALIGLREGLEAALVVSILVAFLVKTDRRAALRWVWPGIGAAVLLSVAVGAILTYTTAQLSFEHQELLGGSLSIVAVVFVTAMIFWMRKASRSIAAELRGRMDEALKVGPLAVLVLSFLAVGREGLETAVFFYSAVQTAQSDTVQPLIGFAIGIAAAIVLAYLLYRGAVRFDLGKFFLITGVLLVFVAAGVLGYGLHDLQEAGFLPGIGTLAFDASNALPETSWYGALLKGIFNYSQQTTVLQAVAWAAYVVIVLPLFLRPVKAGKKTAPASAVATAKE</sequence>
<keyword evidence="4 6" id="KW-1133">Transmembrane helix</keyword>
<proteinExistence type="inferred from homology"/>
<evidence type="ECO:0000313" key="7">
    <source>
        <dbReference type="EMBL" id="MFD2465107.1"/>
    </source>
</evidence>
<feature type="transmembrane region" description="Helical" evidence="6">
    <location>
        <begin position="112"/>
        <end position="130"/>
    </location>
</feature>
<gene>
    <name evidence="7" type="primary">efeU</name>
    <name evidence="7" type="ORF">ACFSYJ_41270</name>
</gene>
<comment type="caution">
    <text evidence="7">The sequence shown here is derived from an EMBL/GenBank/DDBJ whole genome shotgun (WGS) entry which is preliminary data.</text>
</comment>
<comment type="similarity">
    <text evidence="2">Belongs to the oxidase-dependent Fe transporter (OFeT) (TC 9.A.10.1) family.</text>
</comment>
<dbReference type="PANTHER" id="PTHR31632:SF2">
    <property type="entry name" value="PLASMA MEMBRANE IRON PERMEASE"/>
    <property type="match status" value="1"/>
</dbReference>
<evidence type="ECO:0000256" key="4">
    <source>
        <dbReference type="ARBA" id="ARBA00022989"/>
    </source>
</evidence>
<name>A0ABW5GX69_9PSEU</name>
<evidence type="ECO:0000256" key="3">
    <source>
        <dbReference type="ARBA" id="ARBA00022692"/>
    </source>
</evidence>
<reference evidence="8" key="1">
    <citation type="journal article" date="2019" name="Int. J. Syst. Evol. Microbiol.">
        <title>The Global Catalogue of Microorganisms (GCM) 10K type strain sequencing project: providing services to taxonomists for standard genome sequencing and annotation.</title>
        <authorList>
            <consortium name="The Broad Institute Genomics Platform"/>
            <consortium name="The Broad Institute Genome Sequencing Center for Infectious Disease"/>
            <person name="Wu L."/>
            <person name="Ma J."/>
        </authorList>
    </citation>
    <scope>NUCLEOTIDE SEQUENCE [LARGE SCALE GENOMIC DNA]</scope>
    <source>
        <strain evidence="8">CGMCC 4.7643</strain>
    </source>
</reference>
<feature type="transmembrane region" description="Helical" evidence="6">
    <location>
        <begin position="245"/>
        <end position="263"/>
    </location>
</feature>
<dbReference type="NCBIfam" id="NF041756">
    <property type="entry name" value="EfeU"/>
    <property type="match status" value="1"/>
</dbReference>
<evidence type="ECO:0000256" key="2">
    <source>
        <dbReference type="ARBA" id="ARBA00008333"/>
    </source>
</evidence>
<evidence type="ECO:0000256" key="5">
    <source>
        <dbReference type="ARBA" id="ARBA00023136"/>
    </source>
</evidence>
<dbReference type="InterPro" id="IPR004923">
    <property type="entry name" value="FTR1/Fip1/EfeU"/>
</dbReference>
<feature type="transmembrane region" description="Helical" evidence="6">
    <location>
        <begin position="150"/>
        <end position="168"/>
    </location>
</feature>
<dbReference type="PANTHER" id="PTHR31632">
    <property type="entry name" value="IRON TRANSPORTER FTH1"/>
    <property type="match status" value="1"/>
</dbReference>
<dbReference type="EMBL" id="JBHUKU010000028">
    <property type="protein sequence ID" value="MFD2465107.1"/>
    <property type="molecule type" value="Genomic_DNA"/>
</dbReference>
<dbReference type="Pfam" id="PF03239">
    <property type="entry name" value="FTR1"/>
    <property type="match status" value="1"/>
</dbReference>
<keyword evidence="3 6" id="KW-0812">Transmembrane</keyword>
<organism evidence="7 8">
    <name type="scientific">Amycolatopsis samaneae</name>
    <dbReference type="NCBI Taxonomy" id="664691"/>
    <lineage>
        <taxon>Bacteria</taxon>
        <taxon>Bacillati</taxon>
        <taxon>Actinomycetota</taxon>
        <taxon>Actinomycetes</taxon>
        <taxon>Pseudonocardiales</taxon>
        <taxon>Pseudonocardiaceae</taxon>
        <taxon>Amycolatopsis</taxon>
    </lineage>
</organism>
<dbReference type="RefSeq" id="WP_345398954.1">
    <property type="nucleotide sequence ID" value="NZ_BAABHG010000010.1"/>
</dbReference>
<feature type="transmembrane region" description="Helical" evidence="6">
    <location>
        <begin position="38"/>
        <end position="59"/>
    </location>
</feature>
<accession>A0ABW5GX69</accession>
<keyword evidence="8" id="KW-1185">Reference proteome</keyword>
<dbReference type="Proteomes" id="UP001597419">
    <property type="component" value="Unassembled WGS sequence"/>
</dbReference>